<evidence type="ECO:0000256" key="6">
    <source>
        <dbReference type="ARBA" id="ARBA00018421"/>
    </source>
</evidence>
<evidence type="ECO:0000259" key="9">
    <source>
        <dbReference type="Pfam" id="PF00326"/>
    </source>
</evidence>
<dbReference type="GO" id="GO:0006508">
    <property type="term" value="P:proteolysis"/>
    <property type="evidence" value="ECO:0007669"/>
    <property type="project" value="InterPro"/>
</dbReference>
<feature type="domain" description="Acylamino-acid-releasing enzyme N-terminal" evidence="10">
    <location>
        <begin position="29"/>
        <end position="222"/>
    </location>
</feature>
<dbReference type="InterPro" id="IPR029058">
    <property type="entry name" value="AB_hydrolase_fold"/>
</dbReference>
<dbReference type="EC" id="3.4.19.1" evidence="5"/>
<dbReference type="InterPro" id="IPR001375">
    <property type="entry name" value="Peptidase_S9_cat"/>
</dbReference>
<dbReference type="WBParaSite" id="SMUV_0000972801-mRNA-1">
    <property type="protein sequence ID" value="SMUV_0000972801-mRNA-1"/>
    <property type="gene ID" value="SMUV_0000972801"/>
</dbReference>
<evidence type="ECO:0000256" key="4">
    <source>
        <dbReference type="ARBA" id="ARBA00011881"/>
    </source>
</evidence>
<dbReference type="GO" id="GO:0005737">
    <property type="term" value="C:cytoplasm"/>
    <property type="evidence" value="ECO:0007669"/>
    <property type="project" value="UniProtKB-SubCell"/>
</dbReference>
<name>A0A0N5AXP8_9BILA</name>
<dbReference type="AlphaFoldDB" id="A0A0N5AXP8"/>
<feature type="domain" description="Peptidase S9 prolyl oligopeptidase catalytic" evidence="9">
    <location>
        <begin position="446"/>
        <end position="647"/>
    </location>
</feature>
<sequence>MKKSIMTQRLSIVSPKPDDSHLCQLLSTTSLPLSVYDSQCINYSKSNEKVASVMTINDGNDKKQYIRILDLPEHQELLCEDVTASKKHGIIHTSGDFGKISWSYGEGTLLYCAEKYVKKAHICDPDLDWSNNERIIEANIVKKYDYTESWGEEQDEARCPLLFTIDIFSGAVTKVDGIPEDISPSQAIFSPDDDGIVFYGLNNKPFKLGKIFCNNRGGTLFYYCFANASIKPLSDPGVGIECFAFSPDKTKLAYFQRAADAPHNAAFALYVIDWKTRSKRCVVPIVDVPKVKYSESFPGFFSMITGNYFWCNDSKRIVLSTAWGSKLELLVVNVDTGDVTKITNIEQLHGSWSLLDVRDDFALVTCSAPNRPPIMLLGRIPDQGKENTEKNKLSAVNWEILKFERKAGDCYEGILYTPKGISNCPLVVLPHGGPHGHSIVAWPRRNIVMLLNSGYAVLQVNYHGSLGYGDNFVRSLLGKCGQLEVEDVQYAVEDVLSKYSLLDKKRVVAYGGSHGGFIVSHLVGRFPGFYKACIALNPVLDIACEALACSENVIPDWTQPLTPEQLATMRKISPIAHVKNVVTPYLLLLGAKDLRVKSHFRPFIRNLASRNVPYRILTYPNSNHRIQEVDAEADYAIEIIRFLEMHLS</sequence>
<dbReference type="PANTHER" id="PTHR42776">
    <property type="entry name" value="SERINE PEPTIDASE S9 FAMILY MEMBER"/>
    <property type="match status" value="1"/>
</dbReference>
<dbReference type="GO" id="GO:0008242">
    <property type="term" value="F:omega peptidase activity"/>
    <property type="evidence" value="ECO:0007669"/>
    <property type="project" value="UniProtKB-EC"/>
</dbReference>
<feature type="domain" description="Acylamino-acid-releasing enzyme N-terminal" evidence="10">
    <location>
        <begin position="245"/>
        <end position="403"/>
    </location>
</feature>
<dbReference type="InterPro" id="IPR045550">
    <property type="entry name" value="AARE_N"/>
</dbReference>
<keyword evidence="11" id="KW-1185">Reference proteome</keyword>
<comment type="subunit">
    <text evidence="4">Homotetramer.</text>
</comment>
<proteinExistence type="inferred from homology"/>
<reference evidence="12" key="1">
    <citation type="submission" date="2017-02" db="UniProtKB">
        <authorList>
            <consortium name="WormBaseParasite"/>
        </authorList>
    </citation>
    <scope>IDENTIFICATION</scope>
</reference>
<dbReference type="SUPFAM" id="SSF53474">
    <property type="entry name" value="alpha/beta-Hydrolases"/>
    <property type="match status" value="1"/>
</dbReference>
<evidence type="ECO:0000313" key="11">
    <source>
        <dbReference type="Proteomes" id="UP000046393"/>
    </source>
</evidence>
<dbReference type="STRING" id="451379.A0A0N5AXP8"/>
<keyword evidence="7" id="KW-0963">Cytoplasm</keyword>
<dbReference type="Pfam" id="PF19283">
    <property type="entry name" value="APEH_N"/>
    <property type="match status" value="2"/>
</dbReference>
<evidence type="ECO:0000313" key="12">
    <source>
        <dbReference type="WBParaSite" id="SMUV_0000972801-mRNA-1"/>
    </source>
</evidence>
<comment type="catalytic activity">
    <reaction evidence="1">
        <text>Cleavage of an N-acetyl or N-formyl amino acid from the N-terminus of a polypeptide.</text>
        <dbReference type="EC" id="3.4.19.1"/>
    </reaction>
</comment>
<dbReference type="GO" id="GO:0004252">
    <property type="term" value="F:serine-type endopeptidase activity"/>
    <property type="evidence" value="ECO:0007669"/>
    <property type="project" value="TreeGrafter"/>
</dbReference>
<dbReference type="InterPro" id="IPR011042">
    <property type="entry name" value="6-blade_b-propeller_TolB-like"/>
</dbReference>
<dbReference type="Gene3D" id="2.120.10.30">
    <property type="entry name" value="TolB, C-terminal domain"/>
    <property type="match status" value="1"/>
</dbReference>
<evidence type="ECO:0000256" key="1">
    <source>
        <dbReference type="ARBA" id="ARBA00000721"/>
    </source>
</evidence>
<evidence type="ECO:0000256" key="8">
    <source>
        <dbReference type="ARBA" id="ARBA00022801"/>
    </source>
</evidence>
<accession>A0A0N5AXP8</accession>
<comment type="similarity">
    <text evidence="3">Belongs to the peptidase S9C family.</text>
</comment>
<dbReference type="Gene3D" id="3.40.50.1820">
    <property type="entry name" value="alpha/beta hydrolase"/>
    <property type="match status" value="1"/>
</dbReference>
<comment type="subcellular location">
    <subcellularLocation>
        <location evidence="2">Cytoplasm</location>
    </subcellularLocation>
</comment>
<evidence type="ECO:0000256" key="2">
    <source>
        <dbReference type="ARBA" id="ARBA00004496"/>
    </source>
</evidence>
<keyword evidence="8" id="KW-0378">Hydrolase</keyword>
<evidence type="ECO:0000256" key="7">
    <source>
        <dbReference type="ARBA" id="ARBA00022490"/>
    </source>
</evidence>
<dbReference type="Pfam" id="PF00326">
    <property type="entry name" value="Peptidase_S9"/>
    <property type="match status" value="1"/>
</dbReference>
<evidence type="ECO:0000259" key="10">
    <source>
        <dbReference type="Pfam" id="PF19283"/>
    </source>
</evidence>
<dbReference type="SUPFAM" id="SSF82171">
    <property type="entry name" value="DPP6 N-terminal domain-like"/>
    <property type="match status" value="1"/>
</dbReference>
<organism evidence="11 12">
    <name type="scientific">Syphacia muris</name>
    <dbReference type="NCBI Taxonomy" id="451379"/>
    <lineage>
        <taxon>Eukaryota</taxon>
        <taxon>Metazoa</taxon>
        <taxon>Ecdysozoa</taxon>
        <taxon>Nematoda</taxon>
        <taxon>Chromadorea</taxon>
        <taxon>Rhabditida</taxon>
        <taxon>Spirurina</taxon>
        <taxon>Oxyuridomorpha</taxon>
        <taxon>Oxyuroidea</taxon>
        <taxon>Oxyuridae</taxon>
        <taxon>Syphacia</taxon>
    </lineage>
</organism>
<dbReference type="Proteomes" id="UP000046393">
    <property type="component" value="Unplaced"/>
</dbReference>
<evidence type="ECO:0000256" key="3">
    <source>
        <dbReference type="ARBA" id="ARBA00010040"/>
    </source>
</evidence>
<evidence type="ECO:0000256" key="5">
    <source>
        <dbReference type="ARBA" id="ARBA00012917"/>
    </source>
</evidence>
<protein>
    <recommendedName>
        <fullName evidence="6">Acylamino-acid-releasing enzyme</fullName>
        <ecNumber evidence="5">3.4.19.1</ecNumber>
    </recommendedName>
</protein>
<dbReference type="PANTHER" id="PTHR42776:SF4">
    <property type="entry name" value="ACYLAMINO-ACID-RELEASING ENZYME"/>
    <property type="match status" value="1"/>
</dbReference>